<reference evidence="2" key="1">
    <citation type="submission" date="2016-04" db="EMBL/GenBank/DDBJ databases">
        <authorList>
            <person name="Nguyen H.D."/>
            <person name="Samba Siva P."/>
            <person name="Cullis J."/>
            <person name="Levesque C.A."/>
            <person name="Hambleton S."/>
        </authorList>
    </citation>
    <scope>NUCLEOTIDE SEQUENCE</scope>
    <source>
        <strain evidence="2">DAOMC 236426</strain>
    </source>
</reference>
<proteinExistence type="predicted"/>
<sequence length="129" mass="14145">MTEIRRKLVIVGDGACGKTCLLIDFSKFQELSQDGIPRFPVFKGIAADKTKPKDAIVRSTRLRPDKAAAVALTAATEASTEASSSGSGTQKTAPAKRQKIERCFLPPRPERLAAQEPRPRIRQLSRDRV</sequence>
<keyword evidence="3" id="KW-1185">Reference proteome</keyword>
<organism evidence="2 3">
    <name type="scientific">Tilletia controversa</name>
    <name type="common">dwarf bunt fungus</name>
    <dbReference type="NCBI Taxonomy" id="13291"/>
    <lineage>
        <taxon>Eukaryota</taxon>
        <taxon>Fungi</taxon>
        <taxon>Dikarya</taxon>
        <taxon>Basidiomycota</taxon>
        <taxon>Ustilaginomycotina</taxon>
        <taxon>Exobasidiomycetes</taxon>
        <taxon>Tilletiales</taxon>
        <taxon>Tilletiaceae</taxon>
        <taxon>Tilletia</taxon>
    </lineage>
</organism>
<name>A0A8X7STH4_9BASI</name>
<comment type="caution">
    <text evidence="2">The sequence shown here is derived from an EMBL/GenBank/DDBJ whole genome shotgun (WGS) entry which is preliminary data.</text>
</comment>
<gene>
    <name evidence="2" type="ORF">A4X06_0g8211</name>
</gene>
<accession>A0A8X7STH4</accession>
<protein>
    <submittedName>
        <fullName evidence="2">Uncharacterized protein</fullName>
    </submittedName>
</protein>
<feature type="region of interest" description="Disordered" evidence="1">
    <location>
        <begin position="74"/>
        <end position="129"/>
    </location>
</feature>
<feature type="compositionally biased region" description="Basic and acidic residues" evidence="1">
    <location>
        <begin position="98"/>
        <end position="129"/>
    </location>
</feature>
<evidence type="ECO:0000313" key="3">
    <source>
        <dbReference type="Proteomes" id="UP000077684"/>
    </source>
</evidence>
<feature type="compositionally biased region" description="Low complexity" evidence="1">
    <location>
        <begin position="74"/>
        <end position="89"/>
    </location>
</feature>
<evidence type="ECO:0000313" key="2">
    <source>
        <dbReference type="EMBL" id="KAE8239547.1"/>
    </source>
</evidence>
<evidence type="ECO:0000256" key="1">
    <source>
        <dbReference type="SAM" id="MobiDB-lite"/>
    </source>
</evidence>
<dbReference type="EMBL" id="LWDE02001695">
    <property type="protein sequence ID" value="KAE8239547.1"/>
    <property type="molecule type" value="Genomic_DNA"/>
</dbReference>
<dbReference type="Proteomes" id="UP000077684">
    <property type="component" value="Unassembled WGS sequence"/>
</dbReference>
<dbReference type="AlphaFoldDB" id="A0A8X7STH4"/>
<reference evidence="2" key="2">
    <citation type="journal article" date="2019" name="IMA Fungus">
        <title>Genome sequencing and comparison of five Tilletia species to identify candidate genes for the detection of regulated species infecting wheat.</title>
        <authorList>
            <person name="Nguyen H.D.T."/>
            <person name="Sultana T."/>
            <person name="Kesanakurti P."/>
            <person name="Hambleton S."/>
        </authorList>
    </citation>
    <scope>NUCLEOTIDE SEQUENCE</scope>
    <source>
        <strain evidence="2">DAOMC 236426</strain>
    </source>
</reference>